<keyword evidence="3" id="KW-1185">Reference proteome</keyword>
<evidence type="ECO:0000313" key="3">
    <source>
        <dbReference type="Proteomes" id="UP000004995"/>
    </source>
</evidence>
<keyword evidence="1" id="KW-1133">Transmembrane helix</keyword>
<name>K3ZGK5_SETIT</name>
<protein>
    <submittedName>
        <fullName evidence="2">Uncharacterized protein</fullName>
    </submittedName>
</protein>
<feature type="transmembrane region" description="Helical" evidence="1">
    <location>
        <begin position="12"/>
        <end position="33"/>
    </location>
</feature>
<dbReference type="EMBL" id="AGNK02001590">
    <property type="status" value="NOT_ANNOTATED_CDS"/>
    <property type="molecule type" value="Genomic_DNA"/>
</dbReference>
<reference evidence="3" key="1">
    <citation type="journal article" date="2012" name="Nat. Biotechnol.">
        <title>Reference genome sequence of the model plant Setaria.</title>
        <authorList>
            <person name="Bennetzen J.L."/>
            <person name="Schmutz J."/>
            <person name="Wang H."/>
            <person name="Percifield R."/>
            <person name="Hawkins J."/>
            <person name="Pontaroli A.C."/>
            <person name="Estep M."/>
            <person name="Feng L."/>
            <person name="Vaughn J.N."/>
            <person name="Grimwood J."/>
            <person name="Jenkins J."/>
            <person name="Barry K."/>
            <person name="Lindquist E."/>
            <person name="Hellsten U."/>
            <person name="Deshpande S."/>
            <person name="Wang X."/>
            <person name="Wu X."/>
            <person name="Mitros T."/>
            <person name="Triplett J."/>
            <person name="Yang X."/>
            <person name="Ye C.Y."/>
            <person name="Mauro-Herrera M."/>
            <person name="Wang L."/>
            <person name="Li P."/>
            <person name="Sharma M."/>
            <person name="Sharma R."/>
            <person name="Ronald P.C."/>
            <person name="Panaud O."/>
            <person name="Kellogg E.A."/>
            <person name="Brutnell T.P."/>
            <person name="Doust A.N."/>
            <person name="Tuskan G.A."/>
            <person name="Rokhsar D."/>
            <person name="Devos K.M."/>
        </authorList>
    </citation>
    <scope>NUCLEOTIDE SEQUENCE [LARGE SCALE GENOMIC DNA]</scope>
    <source>
        <strain evidence="3">cv. Yugu1</strain>
    </source>
</reference>
<evidence type="ECO:0000313" key="2">
    <source>
        <dbReference type="EnsemblPlants" id="KQL14644"/>
    </source>
</evidence>
<keyword evidence="1" id="KW-0472">Membrane</keyword>
<dbReference type="Proteomes" id="UP000004995">
    <property type="component" value="Unassembled WGS sequence"/>
</dbReference>
<dbReference type="AlphaFoldDB" id="K3ZGK5"/>
<proteinExistence type="predicted"/>
<accession>K3ZGK5</accession>
<evidence type="ECO:0000256" key="1">
    <source>
        <dbReference type="SAM" id="Phobius"/>
    </source>
</evidence>
<dbReference type="EnsemblPlants" id="KQL14644">
    <property type="protein sequence ID" value="KQL14644"/>
    <property type="gene ID" value="SETIT_025707mg"/>
</dbReference>
<organism evidence="2 3">
    <name type="scientific">Setaria italica</name>
    <name type="common">Foxtail millet</name>
    <name type="synonym">Panicum italicum</name>
    <dbReference type="NCBI Taxonomy" id="4555"/>
    <lineage>
        <taxon>Eukaryota</taxon>
        <taxon>Viridiplantae</taxon>
        <taxon>Streptophyta</taxon>
        <taxon>Embryophyta</taxon>
        <taxon>Tracheophyta</taxon>
        <taxon>Spermatophyta</taxon>
        <taxon>Magnoliopsida</taxon>
        <taxon>Liliopsida</taxon>
        <taxon>Poales</taxon>
        <taxon>Poaceae</taxon>
        <taxon>PACMAD clade</taxon>
        <taxon>Panicoideae</taxon>
        <taxon>Panicodae</taxon>
        <taxon>Paniceae</taxon>
        <taxon>Cenchrinae</taxon>
        <taxon>Setaria</taxon>
    </lineage>
</organism>
<dbReference type="InParanoid" id="K3ZGK5"/>
<dbReference type="HOGENOM" id="CLU_3243094_0_0_1"/>
<sequence length="43" mass="5104">MQIWFNLHAALSFTFFYAFCFIGLITFLAYLLVQHLQMPFVLS</sequence>
<dbReference type="Gramene" id="KQL14644">
    <property type="protein sequence ID" value="KQL14644"/>
    <property type="gene ID" value="SETIT_025707mg"/>
</dbReference>
<reference evidence="2" key="2">
    <citation type="submission" date="2018-08" db="UniProtKB">
        <authorList>
            <consortium name="EnsemblPlants"/>
        </authorList>
    </citation>
    <scope>IDENTIFICATION</scope>
    <source>
        <strain evidence="2">Yugu1</strain>
    </source>
</reference>
<keyword evidence="1" id="KW-0812">Transmembrane</keyword>